<proteinExistence type="inferred from homology"/>
<dbReference type="InterPro" id="IPR030189">
    <property type="entry name" value="UPS_plant"/>
</dbReference>
<feature type="transmembrane region" description="Helical" evidence="9">
    <location>
        <begin position="455"/>
        <end position="473"/>
    </location>
</feature>
<keyword evidence="6" id="KW-0067">ATP-binding</keyword>
<feature type="transmembrane region" description="Helical" evidence="9">
    <location>
        <begin position="306"/>
        <end position="329"/>
    </location>
</feature>
<dbReference type="InterPro" id="IPR009834">
    <property type="entry name" value="Ureide_permease"/>
</dbReference>
<comment type="caution">
    <text evidence="10">The sequence shown here is derived from an EMBL/GenBank/DDBJ whole genome shotgun (WGS) entry which is preliminary data.</text>
</comment>
<evidence type="ECO:0000256" key="3">
    <source>
        <dbReference type="ARBA" id="ARBA00022448"/>
    </source>
</evidence>
<evidence type="ECO:0000256" key="8">
    <source>
        <dbReference type="ARBA" id="ARBA00023136"/>
    </source>
</evidence>
<reference evidence="10 11" key="1">
    <citation type="submission" date="2024-06" db="EMBL/GenBank/DDBJ databases">
        <authorList>
            <person name="Kraege A."/>
            <person name="Thomma B."/>
        </authorList>
    </citation>
    <scope>NUCLEOTIDE SEQUENCE [LARGE SCALE GENOMIC DNA]</scope>
</reference>
<evidence type="ECO:0000256" key="4">
    <source>
        <dbReference type="ARBA" id="ARBA00022692"/>
    </source>
</evidence>
<keyword evidence="7 9" id="KW-1133">Transmembrane helix</keyword>
<evidence type="ECO:0000256" key="2">
    <source>
        <dbReference type="ARBA" id="ARBA00005931"/>
    </source>
</evidence>
<feature type="transmembrane region" description="Helical" evidence="9">
    <location>
        <begin position="12"/>
        <end position="30"/>
    </location>
</feature>
<organism evidence="10 11">
    <name type="scientific">Coccomyxa viridis</name>
    <dbReference type="NCBI Taxonomy" id="1274662"/>
    <lineage>
        <taxon>Eukaryota</taxon>
        <taxon>Viridiplantae</taxon>
        <taxon>Chlorophyta</taxon>
        <taxon>core chlorophytes</taxon>
        <taxon>Trebouxiophyceae</taxon>
        <taxon>Trebouxiophyceae incertae sedis</taxon>
        <taxon>Coccomyxaceae</taxon>
        <taxon>Coccomyxa</taxon>
    </lineage>
</organism>
<name>A0ABP1FSK1_9CHLO</name>
<evidence type="ECO:0000256" key="5">
    <source>
        <dbReference type="ARBA" id="ARBA00022741"/>
    </source>
</evidence>
<dbReference type="Proteomes" id="UP001497392">
    <property type="component" value="Unassembled WGS sequence"/>
</dbReference>
<dbReference type="EMBL" id="CAXHTA020000005">
    <property type="protein sequence ID" value="CAL5221143.1"/>
    <property type="molecule type" value="Genomic_DNA"/>
</dbReference>
<feature type="transmembrane region" description="Helical" evidence="9">
    <location>
        <begin position="396"/>
        <end position="416"/>
    </location>
</feature>
<evidence type="ECO:0000256" key="6">
    <source>
        <dbReference type="ARBA" id="ARBA00022840"/>
    </source>
</evidence>
<keyword evidence="3" id="KW-0813">Transport</keyword>
<feature type="transmembrane region" description="Helical" evidence="9">
    <location>
        <begin position="42"/>
        <end position="61"/>
    </location>
</feature>
<evidence type="ECO:0000313" key="10">
    <source>
        <dbReference type="EMBL" id="CAL5221143.1"/>
    </source>
</evidence>
<comment type="similarity">
    <text evidence="2">Belongs to the plant ureide permease (TC 2.A.7.19) family.</text>
</comment>
<feature type="transmembrane region" description="Helical" evidence="9">
    <location>
        <begin position="349"/>
        <end position="375"/>
    </location>
</feature>
<protein>
    <submittedName>
        <fullName evidence="10">G3280 protein</fullName>
    </submittedName>
</protein>
<comment type="subcellular location">
    <subcellularLocation>
        <location evidence="1">Membrane</location>
        <topology evidence="1">Multi-pass membrane protein</topology>
    </subcellularLocation>
</comment>
<dbReference type="Pfam" id="PF07168">
    <property type="entry name" value="Ureide_permease"/>
    <property type="match status" value="2"/>
</dbReference>
<evidence type="ECO:0000256" key="1">
    <source>
        <dbReference type="ARBA" id="ARBA00004141"/>
    </source>
</evidence>
<evidence type="ECO:0000313" key="11">
    <source>
        <dbReference type="Proteomes" id="UP001497392"/>
    </source>
</evidence>
<evidence type="ECO:0000256" key="9">
    <source>
        <dbReference type="SAM" id="Phobius"/>
    </source>
</evidence>
<evidence type="ECO:0000256" key="7">
    <source>
        <dbReference type="ARBA" id="ARBA00022989"/>
    </source>
</evidence>
<gene>
    <name evidence="10" type="primary">g3280</name>
    <name evidence="10" type="ORF">VP750_LOCUS2802</name>
</gene>
<feature type="transmembrane region" description="Helical" evidence="9">
    <location>
        <begin position="81"/>
        <end position="99"/>
    </location>
</feature>
<accession>A0ABP1FSK1</accession>
<feature type="transmembrane region" description="Helical" evidence="9">
    <location>
        <begin position="106"/>
        <end position="129"/>
    </location>
</feature>
<sequence length="481" mass="52203">MYVIVEEGPAIFVLVLSAILLGTFPVAFNWVELHGRKPAHTFLDFSAAFFLTAVPCSLALSCTGPKWSFAPGFLVQLSEENTFLVVCACLAGVFLMLGTMCLQYGLAYAGLAVCLPYQIAVSISVGMGVDWLMDTRMAKAQLLWVGLAFFSISTFLGTLAHVARLKAFKTIRDRSIVGKVVGLEDLLRQRQSLIEATSARSSEVEVVSLASSSSMSRSISPTKTPVRLNERADSSDAPDVILDLESPAGASRRAKSLREAGATIMQDTNAFQEEPQPESPKALKAQYPMRAQYTVRAIEVTKSKPLSGIIVLSLGGLCFGLLTPLFFIATSSLPTTDHWRILPDGTPPLTVYNAFFFMTVSFFFLAWGWNLSLLYKPLLECEESSMLEYALDWHGRLASCTAGWACGVGMALQFMGGLGGGYYVADLVKLYPLLAAAWGVMLFKEFKGVGRKATWLFGSMCGAYLLGVILLAFSRNHGATA</sequence>
<keyword evidence="5" id="KW-0547">Nucleotide-binding</keyword>
<keyword evidence="8 9" id="KW-0472">Membrane</keyword>
<feature type="transmembrane region" description="Helical" evidence="9">
    <location>
        <begin position="141"/>
        <end position="162"/>
    </location>
</feature>
<keyword evidence="11" id="KW-1185">Reference proteome</keyword>
<keyword evidence="4 9" id="KW-0812">Transmembrane</keyword>
<dbReference type="PANTHER" id="PTHR31081">
    <property type="entry name" value="UREIDE PERMEASE 1-RELATED-RELATED"/>
    <property type="match status" value="1"/>
</dbReference>